<keyword evidence="7" id="KW-1185">Reference proteome</keyword>
<protein>
    <submittedName>
        <fullName evidence="6">Uncharacterized protein</fullName>
    </submittedName>
</protein>
<evidence type="ECO:0000313" key="7">
    <source>
        <dbReference type="Proteomes" id="UP001217089"/>
    </source>
</evidence>
<dbReference type="PANTHER" id="PTHR21257">
    <property type="entry name" value="DELTA(14)-STEROL REDUCTASE"/>
    <property type="match status" value="1"/>
</dbReference>
<keyword evidence="4" id="KW-1133">Transmembrane helix</keyword>
<keyword evidence="5" id="KW-0472">Membrane</keyword>
<evidence type="ECO:0000256" key="5">
    <source>
        <dbReference type="ARBA" id="ARBA00023136"/>
    </source>
</evidence>
<comment type="caution">
    <text evidence="6">The sequence shown here is derived from an EMBL/GenBank/DDBJ whole genome shotgun (WGS) entry which is preliminary data.</text>
</comment>
<dbReference type="InterPro" id="IPR001171">
    <property type="entry name" value="ERG24_DHCR-like"/>
</dbReference>
<organism evidence="6 7">
    <name type="scientific">Tegillarca granosa</name>
    <name type="common">Malaysian cockle</name>
    <name type="synonym">Anadara granosa</name>
    <dbReference type="NCBI Taxonomy" id="220873"/>
    <lineage>
        <taxon>Eukaryota</taxon>
        <taxon>Metazoa</taxon>
        <taxon>Spiralia</taxon>
        <taxon>Lophotrochozoa</taxon>
        <taxon>Mollusca</taxon>
        <taxon>Bivalvia</taxon>
        <taxon>Autobranchia</taxon>
        <taxon>Pteriomorphia</taxon>
        <taxon>Arcoida</taxon>
        <taxon>Arcoidea</taxon>
        <taxon>Arcidae</taxon>
        <taxon>Tegillarca</taxon>
    </lineage>
</organism>
<evidence type="ECO:0000256" key="3">
    <source>
        <dbReference type="ARBA" id="ARBA00022692"/>
    </source>
</evidence>
<comment type="subcellular location">
    <subcellularLocation>
        <location evidence="1">Membrane</location>
        <topology evidence="1">Multi-pass membrane protein</topology>
    </subcellularLocation>
</comment>
<evidence type="ECO:0000256" key="1">
    <source>
        <dbReference type="ARBA" id="ARBA00004141"/>
    </source>
</evidence>
<reference evidence="6 7" key="1">
    <citation type="submission" date="2022-12" db="EMBL/GenBank/DDBJ databases">
        <title>Chromosome-level genome of Tegillarca granosa.</title>
        <authorList>
            <person name="Kim J."/>
        </authorList>
    </citation>
    <scope>NUCLEOTIDE SEQUENCE [LARGE SCALE GENOMIC DNA]</scope>
    <source>
        <strain evidence="6">Teg-2019</strain>
        <tissue evidence="6">Adductor muscle</tissue>
    </source>
</reference>
<sequence>MLCVSVQEGWNIRIPSIPTSWEAYFNTEASMIYLGFIFCHVIFDLLPLGKVVDGQPMRDGTVLKYRCNRDMIHDFFVGHELSPRVGNFDLKWFSFRLSFHIWMMLDLLYLTKAWETYNTIPPTLALAALSQMFYPILNLYFEFYNELISFRHIMPYFYPLFLTAWLVDREKSDGEYCKQKYKKSWERYCEEVKYRIVPYVY</sequence>
<proteinExistence type="inferred from homology"/>
<dbReference type="Proteomes" id="UP001217089">
    <property type="component" value="Unassembled WGS sequence"/>
</dbReference>
<keyword evidence="3" id="KW-0812">Transmembrane</keyword>
<gene>
    <name evidence="6" type="ORF">KUTeg_019784</name>
</gene>
<name>A0ABQ9EJI9_TEGGR</name>
<dbReference type="EMBL" id="JARBDR010000917">
    <property type="protein sequence ID" value="KAJ8303388.1"/>
    <property type="molecule type" value="Genomic_DNA"/>
</dbReference>
<evidence type="ECO:0000256" key="2">
    <source>
        <dbReference type="ARBA" id="ARBA00005402"/>
    </source>
</evidence>
<accession>A0ABQ9EJI9</accession>
<dbReference type="PANTHER" id="PTHR21257:SF52">
    <property type="entry name" value="DELTA(14)-STEROL REDUCTASE TM7SF2"/>
    <property type="match status" value="1"/>
</dbReference>
<evidence type="ECO:0000313" key="6">
    <source>
        <dbReference type="EMBL" id="KAJ8303388.1"/>
    </source>
</evidence>
<evidence type="ECO:0000256" key="4">
    <source>
        <dbReference type="ARBA" id="ARBA00022989"/>
    </source>
</evidence>
<comment type="similarity">
    <text evidence="2">Belongs to the ERG4/ERG24 family.</text>
</comment>
<dbReference type="Pfam" id="PF01222">
    <property type="entry name" value="ERG4_ERG24"/>
    <property type="match status" value="2"/>
</dbReference>